<organism evidence="2 3">
    <name type="scientific">Adiantum capillus-veneris</name>
    <name type="common">Maidenhair fern</name>
    <dbReference type="NCBI Taxonomy" id="13818"/>
    <lineage>
        <taxon>Eukaryota</taxon>
        <taxon>Viridiplantae</taxon>
        <taxon>Streptophyta</taxon>
        <taxon>Embryophyta</taxon>
        <taxon>Tracheophyta</taxon>
        <taxon>Polypodiopsida</taxon>
        <taxon>Polypodiidae</taxon>
        <taxon>Polypodiales</taxon>
        <taxon>Pteridineae</taxon>
        <taxon>Pteridaceae</taxon>
        <taxon>Vittarioideae</taxon>
        <taxon>Adiantum</taxon>
    </lineage>
</organism>
<evidence type="ECO:0000256" key="1">
    <source>
        <dbReference type="SAM" id="MobiDB-lite"/>
    </source>
</evidence>
<accession>A0A9D4URY8</accession>
<dbReference type="AlphaFoldDB" id="A0A9D4URY8"/>
<proteinExistence type="predicted"/>
<sequence>MSKRCIARAHALSEAFLESPDRKVQQAAFDALQIIGSKTEDKRMERKIEEQSGRKSHKRKHGEGDAASTDGHRSSKRQIADNGRRGPSQLDVRGHVDILNGCVSSSKAEGSVAAFSTVGRRRRAAFWILAIAALVSAAPGKTASKDLLSSKATFPKLMAPPDPSTVQALSSLHTRARISTCPLSPTCTRLETKIIIIRFCIVRFPIQLALDSKMMEMDTEMEMEEVRSEERAMYGQGGGASEEGVMCSGGASDEGFDELSSVLLRHTKVIVIGNNRTKSVLVGLQGVVKKAVGLGDWHWLAHICP</sequence>
<feature type="compositionally biased region" description="Basic and acidic residues" evidence="1">
    <location>
        <begin position="40"/>
        <end position="53"/>
    </location>
</feature>
<feature type="region of interest" description="Disordered" evidence="1">
    <location>
        <begin position="40"/>
        <end position="91"/>
    </location>
</feature>
<dbReference type="Proteomes" id="UP000886520">
    <property type="component" value="Chromosome 12"/>
</dbReference>
<evidence type="ECO:0000313" key="3">
    <source>
        <dbReference type="Proteomes" id="UP000886520"/>
    </source>
</evidence>
<dbReference type="PANTHER" id="PTHR13286">
    <property type="entry name" value="SAP30"/>
    <property type="match status" value="1"/>
</dbReference>
<feature type="compositionally biased region" description="Basic and acidic residues" evidence="1">
    <location>
        <begin position="70"/>
        <end position="84"/>
    </location>
</feature>
<name>A0A9D4URY8_ADICA</name>
<dbReference type="OrthoDB" id="510958at2759"/>
<reference evidence="2" key="1">
    <citation type="submission" date="2021-01" db="EMBL/GenBank/DDBJ databases">
        <title>Adiantum capillus-veneris genome.</title>
        <authorList>
            <person name="Fang Y."/>
            <person name="Liao Q."/>
        </authorList>
    </citation>
    <scope>NUCLEOTIDE SEQUENCE</scope>
    <source>
        <strain evidence="2">H3</strain>
        <tissue evidence="2">Leaf</tissue>
    </source>
</reference>
<evidence type="ECO:0000313" key="2">
    <source>
        <dbReference type="EMBL" id="KAI5072432.1"/>
    </source>
</evidence>
<dbReference type="EMBL" id="JABFUD020000012">
    <property type="protein sequence ID" value="KAI5072432.1"/>
    <property type="molecule type" value="Genomic_DNA"/>
</dbReference>
<keyword evidence="3" id="KW-1185">Reference proteome</keyword>
<gene>
    <name evidence="2" type="ORF">GOP47_0012538</name>
</gene>
<dbReference type="GO" id="GO:0003712">
    <property type="term" value="F:transcription coregulator activity"/>
    <property type="evidence" value="ECO:0007669"/>
    <property type="project" value="TreeGrafter"/>
</dbReference>
<dbReference type="InterPro" id="IPR024145">
    <property type="entry name" value="His_deAcase_SAP30/SAP30L"/>
</dbReference>
<protein>
    <submittedName>
        <fullName evidence="2">Uncharacterized protein</fullName>
    </submittedName>
</protein>
<dbReference type="GO" id="GO:0006355">
    <property type="term" value="P:regulation of DNA-templated transcription"/>
    <property type="evidence" value="ECO:0007669"/>
    <property type="project" value="TreeGrafter"/>
</dbReference>
<dbReference type="GO" id="GO:0000118">
    <property type="term" value="C:histone deacetylase complex"/>
    <property type="evidence" value="ECO:0007669"/>
    <property type="project" value="TreeGrafter"/>
</dbReference>
<dbReference type="PANTHER" id="PTHR13286:SF8">
    <property type="entry name" value="OS04G0166600 PROTEIN"/>
    <property type="match status" value="1"/>
</dbReference>
<comment type="caution">
    <text evidence="2">The sequence shown here is derived from an EMBL/GenBank/DDBJ whole genome shotgun (WGS) entry which is preliminary data.</text>
</comment>